<organism evidence="1 2">
    <name type="scientific">Haloechinothrix alba</name>
    <dbReference type="NCBI Taxonomy" id="664784"/>
    <lineage>
        <taxon>Bacteria</taxon>
        <taxon>Bacillati</taxon>
        <taxon>Actinomycetota</taxon>
        <taxon>Actinomycetes</taxon>
        <taxon>Pseudonocardiales</taxon>
        <taxon>Pseudonocardiaceae</taxon>
        <taxon>Haloechinothrix</taxon>
    </lineage>
</organism>
<name>A0A238ZKW2_9PSEU</name>
<gene>
    <name evidence="1" type="ORF">SAMN06265360_12211</name>
</gene>
<reference evidence="1 2" key="1">
    <citation type="submission" date="2017-06" db="EMBL/GenBank/DDBJ databases">
        <authorList>
            <person name="Kim H.J."/>
            <person name="Triplett B.A."/>
        </authorList>
    </citation>
    <scope>NUCLEOTIDE SEQUENCE [LARGE SCALE GENOMIC DNA]</scope>
    <source>
        <strain evidence="1 2">DSM 45207</strain>
    </source>
</reference>
<dbReference type="CDD" id="cd06577">
    <property type="entry name" value="PASTA_pknB"/>
    <property type="match status" value="1"/>
</dbReference>
<protein>
    <submittedName>
        <fullName evidence="1">PASTA domain-containing protein</fullName>
    </submittedName>
</protein>
<dbReference type="InterPro" id="IPR005543">
    <property type="entry name" value="PASTA_dom"/>
</dbReference>
<proteinExistence type="predicted"/>
<evidence type="ECO:0000313" key="2">
    <source>
        <dbReference type="Proteomes" id="UP000198348"/>
    </source>
</evidence>
<dbReference type="Proteomes" id="UP000198348">
    <property type="component" value="Unassembled WGS sequence"/>
</dbReference>
<keyword evidence="2" id="KW-1185">Reference proteome</keyword>
<evidence type="ECO:0000313" key="1">
    <source>
        <dbReference type="EMBL" id="SNR83618.1"/>
    </source>
</evidence>
<accession>A0A238ZKW2</accession>
<dbReference type="Gene3D" id="3.30.10.20">
    <property type="match status" value="1"/>
</dbReference>
<dbReference type="AlphaFoldDB" id="A0A238ZKW2"/>
<dbReference type="EMBL" id="FZNW01000022">
    <property type="protein sequence ID" value="SNR83618.1"/>
    <property type="molecule type" value="Genomic_DNA"/>
</dbReference>
<sequence length="107" mass="11109">MPEGLRHGARWLSVEFMSGQLPEITEVPDVVGFDAREACAIVRAAGLVPYGPDYTAEPDSGIVMAQAPIANAGAECGAAVFLWAARGGYANDPGPPEKDPGKTLEPA</sequence>